<dbReference type="SUPFAM" id="SSF52540">
    <property type="entry name" value="P-loop containing nucleoside triphosphate hydrolases"/>
    <property type="match status" value="1"/>
</dbReference>
<dbReference type="PROSITE" id="PS51206">
    <property type="entry name" value="SF3_HELICASE_1"/>
    <property type="match status" value="1"/>
</dbReference>
<evidence type="ECO:0000259" key="3">
    <source>
        <dbReference type="PROSITE" id="PS51206"/>
    </source>
</evidence>
<gene>
    <name evidence="4" type="ORF">B4U79_18473</name>
</gene>
<comment type="caution">
    <text evidence="4">The sequence shown here is derived from an EMBL/GenBank/DDBJ whole genome shotgun (WGS) entry which is preliminary data.</text>
</comment>
<feature type="domain" description="SF3 helicase" evidence="3">
    <location>
        <begin position="37"/>
        <end position="214"/>
    </location>
</feature>
<keyword evidence="1" id="KW-0547">Nucleotide-binding</keyword>
<dbReference type="InterPro" id="IPR027417">
    <property type="entry name" value="P-loop_NTPase"/>
</dbReference>
<accession>A0A443QHW8</accession>
<dbReference type="InterPro" id="IPR014015">
    <property type="entry name" value="Helicase_SF3_DNA-vir"/>
</dbReference>
<protein>
    <recommendedName>
        <fullName evidence="3">SF3 helicase domain-containing protein</fullName>
    </recommendedName>
</protein>
<sequence>MHIMKKSIEKDFYCSNNNEFTCIDLEQLYRGIKRIVEIFESIKRIGFLVNVLFDIFFLGNRKKVLFFFSPQSNHGKTTFLKSIEKLSGNDYATISYASMSSENENDSKQPALVEAAGKKIILVDEVACGCNNLESERGSTLSAYKIRMITGNISTRGVRRLNENSENLHFDASIVFSSNIFPMIRGNYGEAEISRFFYFLFPKLFKPNGNSIELSKIITEMSYALKVLLLCKQFGFSDVVKKLNNKKQRIKEFFHLEPNMGEDFKIGDEFYSINNTIVNKYIASMITKNNKYNIDLDVLQENFSFFVFKKYNEKMKDMPILHKLLEQTYKQRFTEKVLNDFIKI</sequence>
<evidence type="ECO:0000313" key="5">
    <source>
        <dbReference type="Proteomes" id="UP000285301"/>
    </source>
</evidence>
<organism evidence="4 5">
    <name type="scientific">Dinothrombium tinctorium</name>
    <dbReference type="NCBI Taxonomy" id="1965070"/>
    <lineage>
        <taxon>Eukaryota</taxon>
        <taxon>Metazoa</taxon>
        <taxon>Ecdysozoa</taxon>
        <taxon>Arthropoda</taxon>
        <taxon>Chelicerata</taxon>
        <taxon>Arachnida</taxon>
        <taxon>Acari</taxon>
        <taxon>Acariformes</taxon>
        <taxon>Trombidiformes</taxon>
        <taxon>Prostigmata</taxon>
        <taxon>Anystina</taxon>
        <taxon>Parasitengona</taxon>
        <taxon>Trombidioidea</taxon>
        <taxon>Trombidiidae</taxon>
        <taxon>Dinothrombium</taxon>
    </lineage>
</organism>
<proteinExistence type="predicted"/>
<dbReference type="GO" id="GO:0005524">
    <property type="term" value="F:ATP binding"/>
    <property type="evidence" value="ECO:0007669"/>
    <property type="project" value="UniProtKB-KW"/>
</dbReference>
<dbReference type="Proteomes" id="UP000285301">
    <property type="component" value="Unassembled WGS sequence"/>
</dbReference>
<name>A0A443QHW8_9ACAR</name>
<dbReference type="Gene3D" id="3.40.50.300">
    <property type="entry name" value="P-loop containing nucleotide triphosphate hydrolases"/>
    <property type="match status" value="1"/>
</dbReference>
<evidence type="ECO:0000256" key="2">
    <source>
        <dbReference type="ARBA" id="ARBA00022840"/>
    </source>
</evidence>
<dbReference type="EMBL" id="NCKU01007466">
    <property type="protein sequence ID" value="RWS02614.1"/>
    <property type="molecule type" value="Genomic_DNA"/>
</dbReference>
<dbReference type="AlphaFoldDB" id="A0A443QHW8"/>
<evidence type="ECO:0000256" key="1">
    <source>
        <dbReference type="ARBA" id="ARBA00022741"/>
    </source>
</evidence>
<keyword evidence="2" id="KW-0067">ATP-binding</keyword>
<evidence type="ECO:0000313" key="4">
    <source>
        <dbReference type="EMBL" id="RWS02614.1"/>
    </source>
</evidence>
<reference evidence="4 5" key="1">
    <citation type="journal article" date="2018" name="Gigascience">
        <title>Genomes of trombidid mites reveal novel predicted allergens and laterally-transferred genes associated with secondary metabolism.</title>
        <authorList>
            <person name="Dong X."/>
            <person name="Chaisiri K."/>
            <person name="Xia D."/>
            <person name="Armstrong S.D."/>
            <person name="Fang Y."/>
            <person name="Donnelly M.J."/>
            <person name="Kadowaki T."/>
            <person name="McGarry J.W."/>
            <person name="Darby A.C."/>
            <person name="Makepeace B.L."/>
        </authorList>
    </citation>
    <scope>NUCLEOTIDE SEQUENCE [LARGE SCALE GENOMIC DNA]</scope>
    <source>
        <strain evidence="4">UoL-WK</strain>
    </source>
</reference>
<keyword evidence="5" id="KW-1185">Reference proteome</keyword>